<dbReference type="EMBL" id="BARW01015021">
    <property type="protein sequence ID" value="GAI82747.1"/>
    <property type="molecule type" value="Genomic_DNA"/>
</dbReference>
<sequence length="81" mass="9134">MESNKEIRSVIMLLDQTFGSLRFDRGKDSSSMVGIDLMPSTADALKQFDKSRVQTVLLVPEPLPTELLQNLKQFLPAIRKV</sequence>
<comment type="caution">
    <text evidence="1">The sequence shown here is derived from an EMBL/GenBank/DDBJ whole genome shotgun (WGS) entry which is preliminary data.</text>
</comment>
<proteinExistence type="predicted"/>
<evidence type="ECO:0000313" key="1">
    <source>
        <dbReference type="EMBL" id="GAI82747.1"/>
    </source>
</evidence>
<organism evidence="1">
    <name type="scientific">marine sediment metagenome</name>
    <dbReference type="NCBI Taxonomy" id="412755"/>
    <lineage>
        <taxon>unclassified sequences</taxon>
        <taxon>metagenomes</taxon>
        <taxon>ecological metagenomes</taxon>
    </lineage>
</organism>
<reference evidence="1" key="1">
    <citation type="journal article" date="2014" name="Front. Microbiol.">
        <title>High frequency of phylogenetically diverse reductive dehalogenase-homologous genes in deep subseafloor sedimentary metagenomes.</title>
        <authorList>
            <person name="Kawai M."/>
            <person name="Futagami T."/>
            <person name="Toyoda A."/>
            <person name="Takaki Y."/>
            <person name="Nishi S."/>
            <person name="Hori S."/>
            <person name="Arai W."/>
            <person name="Tsubouchi T."/>
            <person name="Morono Y."/>
            <person name="Uchiyama I."/>
            <person name="Ito T."/>
            <person name="Fujiyama A."/>
            <person name="Inagaki F."/>
            <person name="Takami H."/>
        </authorList>
    </citation>
    <scope>NUCLEOTIDE SEQUENCE</scope>
    <source>
        <strain evidence="1">Expedition CK06-06</strain>
    </source>
</reference>
<name>X1RPR4_9ZZZZ</name>
<accession>X1RPR4</accession>
<feature type="non-terminal residue" evidence="1">
    <location>
        <position position="81"/>
    </location>
</feature>
<gene>
    <name evidence="1" type="ORF">S12H4_26469</name>
</gene>
<dbReference type="AlphaFoldDB" id="X1RPR4"/>
<protein>
    <submittedName>
        <fullName evidence="1">Uncharacterized protein</fullName>
    </submittedName>
</protein>